<dbReference type="SUPFAM" id="SSF52540">
    <property type="entry name" value="P-loop containing nucleoside triphosphate hydrolases"/>
    <property type="match status" value="1"/>
</dbReference>
<gene>
    <name evidence="2" type="ORF">ACFQMJ_27725</name>
</gene>
<evidence type="ECO:0000313" key="3">
    <source>
        <dbReference type="Proteomes" id="UP001596378"/>
    </source>
</evidence>
<dbReference type="PANTHER" id="PTHR43581">
    <property type="entry name" value="ATP/GTP PHOSPHATASE"/>
    <property type="match status" value="1"/>
</dbReference>
<comment type="caution">
    <text evidence="2">The sequence shown here is derived from an EMBL/GenBank/DDBJ whole genome shotgun (WGS) entry which is preliminary data.</text>
</comment>
<keyword evidence="2" id="KW-0378">Hydrolase</keyword>
<feature type="domain" description="AAA+ ATPase" evidence="1">
    <location>
        <begin position="42"/>
        <end position="290"/>
    </location>
</feature>
<organism evidence="2 3">
    <name type="scientific">Cohnella cellulosilytica</name>
    <dbReference type="NCBI Taxonomy" id="986710"/>
    <lineage>
        <taxon>Bacteria</taxon>
        <taxon>Bacillati</taxon>
        <taxon>Bacillota</taxon>
        <taxon>Bacilli</taxon>
        <taxon>Bacillales</taxon>
        <taxon>Paenibacillaceae</taxon>
        <taxon>Cohnella</taxon>
    </lineage>
</organism>
<dbReference type="InterPro" id="IPR051396">
    <property type="entry name" value="Bact_Antivir_Def_Nuclease"/>
</dbReference>
<dbReference type="GO" id="GO:0004519">
    <property type="term" value="F:endonuclease activity"/>
    <property type="evidence" value="ECO:0007669"/>
    <property type="project" value="UniProtKB-KW"/>
</dbReference>
<name>A0ABW2FJT5_9BACL</name>
<dbReference type="InterPro" id="IPR003593">
    <property type="entry name" value="AAA+_ATPase"/>
</dbReference>
<keyword evidence="3" id="KW-1185">Reference proteome</keyword>
<reference evidence="3" key="1">
    <citation type="journal article" date="2019" name="Int. J. Syst. Evol. Microbiol.">
        <title>The Global Catalogue of Microorganisms (GCM) 10K type strain sequencing project: providing services to taxonomists for standard genome sequencing and annotation.</title>
        <authorList>
            <consortium name="The Broad Institute Genomics Platform"/>
            <consortium name="The Broad Institute Genome Sequencing Center for Infectious Disease"/>
            <person name="Wu L."/>
            <person name="Ma J."/>
        </authorList>
    </citation>
    <scope>NUCLEOTIDE SEQUENCE [LARGE SCALE GENOMIC DNA]</scope>
    <source>
        <strain evidence="3">KCTC 12907</strain>
    </source>
</reference>
<keyword evidence="2" id="KW-0540">Nuclease</keyword>
<evidence type="ECO:0000259" key="1">
    <source>
        <dbReference type="SMART" id="SM00382"/>
    </source>
</evidence>
<evidence type="ECO:0000313" key="2">
    <source>
        <dbReference type="EMBL" id="MFC7152341.1"/>
    </source>
</evidence>
<dbReference type="Pfam" id="PF13476">
    <property type="entry name" value="AAA_23"/>
    <property type="match status" value="1"/>
</dbReference>
<dbReference type="InterPro" id="IPR027417">
    <property type="entry name" value="P-loop_NTPase"/>
</dbReference>
<proteinExistence type="predicted"/>
<dbReference type="SMART" id="SM00382">
    <property type="entry name" value="AAA"/>
    <property type="match status" value="1"/>
</dbReference>
<sequence length="484" mass="54653">MKLSREVRRLENTWERGDFPKHLEWLEIKGIRGWNAERIDFKFPIVAIVGENGVGKSTILQSAASIYKDPRKSVNQQLYPSDFFPDTAWEENTDIDIKASIKEGPNSQVASVRKPGTRWRGLDTRRERKVEYLDLRRIQPIYARMGYSRLAKKSVREASSLPFTDEQRGRFSNIVGKSYSSVRQSLTDLDANRSVSVVSINGVEYSGFHQGAGEATIAGLISQDIPPYSIVLIDEVETSLHPRAQRRLLRDLADISREKKVQFIITTHSPYILDELPVSARVYVFNDNGSKNVVSGISSEFALTNMDETNYPELDLFVEDDTAKILLEEIIAKYQLEYLSRCSIVSFGSASVGKSLGLMVSQNRFLRPTLVFLDADQDEATGCLLLPGNDAPERQIFDDLELAGWPNVANFVNRSHAQLVNFSSQATTLPNHHDWVPYVADKLIVGGNELWRSMARSWVNNVLQEQVATEIIQTLTEKLEATHN</sequence>
<dbReference type="RefSeq" id="WP_378044614.1">
    <property type="nucleotide sequence ID" value="NZ_JBHMDN010000005.1"/>
</dbReference>
<dbReference type="InterPro" id="IPR003959">
    <property type="entry name" value="ATPase_AAA_core"/>
</dbReference>
<dbReference type="PANTHER" id="PTHR43581:SF4">
    <property type="entry name" value="ATP_GTP PHOSPHATASE"/>
    <property type="match status" value="1"/>
</dbReference>
<dbReference type="Pfam" id="PF13304">
    <property type="entry name" value="AAA_21"/>
    <property type="match status" value="1"/>
</dbReference>
<dbReference type="Gene3D" id="3.40.50.300">
    <property type="entry name" value="P-loop containing nucleotide triphosphate hydrolases"/>
    <property type="match status" value="2"/>
</dbReference>
<accession>A0ABW2FJT5</accession>
<dbReference type="Proteomes" id="UP001596378">
    <property type="component" value="Unassembled WGS sequence"/>
</dbReference>
<protein>
    <submittedName>
        <fullName evidence="2">ATP-dependent endonuclease</fullName>
    </submittedName>
</protein>
<keyword evidence="2" id="KW-0255">Endonuclease</keyword>
<dbReference type="InterPro" id="IPR038729">
    <property type="entry name" value="Rad50/SbcC_AAA"/>
</dbReference>
<dbReference type="EMBL" id="JBHTAI010000022">
    <property type="protein sequence ID" value="MFC7152341.1"/>
    <property type="molecule type" value="Genomic_DNA"/>
</dbReference>